<keyword evidence="9" id="KW-1185">Reference proteome</keyword>
<feature type="transmembrane region" description="Helical" evidence="7">
    <location>
        <begin position="24"/>
        <end position="44"/>
    </location>
</feature>
<dbReference type="GO" id="GO:0015293">
    <property type="term" value="F:symporter activity"/>
    <property type="evidence" value="ECO:0007669"/>
    <property type="project" value="TreeGrafter"/>
</dbReference>
<keyword evidence="5" id="KW-0406">Ion transport</keyword>
<evidence type="ECO:0000313" key="8">
    <source>
        <dbReference type="EMBL" id="GFQ65316.1"/>
    </source>
</evidence>
<comment type="caution">
    <text evidence="8">The sequence shown here is derived from an EMBL/GenBank/DDBJ whole genome shotgun (WGS) entry which is preliminary data.</text>
</comment>
<dbReference type="GO" id="GO:0005886">
    <property type="term" value="C:plasma membrane"/>
    <property type="evidence" value="ECO:0007669"/>
    <property type="project" value="UniProtKB-SubCell"/>
</dbReference>
<evidence type="ECO:0000313" key="9">
    <source>
        <dbReference type="Proteomes" id="UP000887116"/>
    </source>
</evidence>
<dbReference type="Proteomes" id="UP000887116">
    <property type="component" value="Unassembled WGS sequence"/>
</dbReference>
<sequence>MFGALCMGLSFLVASLGHLVKMSIIIIGMVGGPNLAVFFLAACTTKANEEGAILGILISLTLAAYLSFSPNSKLYSFLPLTNECPLPETAESTSTTFSSLPYSTVNSYSNTTLSSASRQETKDDSFRLSYMWISTLAFVTCFIVGYLGSVMISRIRGNSNEVPAIYLSPIRTRFFKKQTNVEEQKCKYKAIKVEINGRSNEIDLNVTVSNTIYSVY</sequence>
<keyword evidence="2" id="KW-0813">Transport</keyword>
<dbReference type="PANTHER" id="PTHR42985:SF40">
    <property type="entry name" value="LD47995P-RELATED"/>
    <property type="match status" value="1"/>
</dbReference>
<evidence type="ECO:0000256" key="3">
    <source>
        <dbReference type="ARBA" id="ARBA00022475"/>
    </source>
</evidence>
<dbReference type="GO" id="GO:0006814">
    <property type="term" value="P:sodium ion transport"/>
    <property type="evidence" value="ECO:0007669"/>
    <property type="project" value="UniProtKB-KW"/>
</dbReference>
<feature type="transmembrane region" description="Helical" evidence="7">
    <location>
        <begin position="130"/>
        <end position="152"/>
    </location>
</feature>
<keyword evidence="7" id="KW-0472">Membrane</keyword>
<dbReference type="AlphaFoldDB" id="A0A8X6K7K1"/>
<evidence type="ECO:0000256" key="2">
    <source>
        <dbReference type="ARBA" id="ARBA00022448"/>
    </source>
</evidence>
<evidence type="ECO:0000256" key="4">
    <source>
        <dbReference type="ARBA" id="ARBA00023053"/>
    </source>
</evidence>
<proteinExistence type="predicted"/>
<keyword evidence="6" id="KW-0739">Sodium transport</keyword>
<keyword evidence="7" id="KW-1133">Transmembrane helix</keyword>
<protein>
    <recommendedName>
        <fullName evidence="10">Sodium-dependent multivitamin transporter</fullName>
    </recommendedName>
</protein>
<accession>A0A8X6K7K1</accession>
<keyword evidence="3" id="KW-1003">Cell membrane</keyword>
<dbReference type="OrthoDB" id="10337397at2759"/>
<evidence type="ECO:0000256" key="1">
    <source>
        <dbReference type="ARBA" id="ARBA00004651"/>
    </source>
</evidence>
<comment type="subcellular location">
    <subcellularLocation>
        <location evidence="1">Cell membrane</location>
        <topology evidence="1">Multi-pass membrane protein</topology>
    </subcellularLocation>
</comment>
<evidence type="ECO:0000256" key="5">
    <source>
        <dbReference type="ARBA" id="ARBA00023065"/>
    </source>
</evidence>
<evidence type="ECO:0000256" key="6">
    <source>
        <dbReference type="ARBA" id="ARBA00023201"/>
    </source>
</evidence>
<evidence type="ECO:0008006" key="10">
    <source>
        <dbReference type="Google" id="ProtNLM"/>
    </source>
</evidence>
<keyword evidence="7" id="KW-0812">Transmembrane</keyword>
<dbReference type="PANTHER" id="PTHR42985">
    <property type="entry name" value="SODIUM-COUPLED MONOCARBOXYLATE TRANSPORTER"/>
    <property type="match status" value="1"/>
</dbReference>
<gene>
    <name evidence="8" type="primary">NCL1_43165</name>
    <name evidence="8" type="ORF">TNCT_493951</name>
</gene>
<name>A0A8X6K7K1_TRICU</name>
<dbReference type="EMBL" id="BMAO01020148">
    <property type="protein sequence ID" value="GFQ65316.1"/>
    <property type="molecule type" value="Genomic_DNA"/>
</dbReference>
<organism evidence="8 9">
    <name type="scientific">Trichonephila clavata</name>
    <name type="common">Joro spider</name>
    <name type="synonym">Nephila clavata</name>
    <dbReference type="NCBI Taxonomy" id="2740835"/>
    <lineage>
        <taxon>Eukaryota</taxon>
        <taxon>Metazoa</taxon>
        <taxon>Ecdysozoa</taxon>
        <taxon>Arthropoda</taxon>
        <taxon>Chelicerata</taxon>
        <taxon>Arachnida</taxon>
        <taxon>Araneae</taxon>
        <taxon>Araneomorphae</taxon>
        <taxon>Entelegynae</taxon>
        <taxon>Araneoidea</taxon>
        <taxon>Nephilidae</taxon>
        <taxon>Trichonephila</taxon>
    </lineage>
</organism>
<keyword evidence="4" id="KW-0915">Sodium</keyword>
<dbReference type="InterPro" id="IPR038377">
    <property type="entry name" value="Na/Glc_symporter_sf"/>
</dbReference>
<feature type="transmembrane region" description="Helical" evidence="7">
    <location>
        <begin position="51"/>
        <end position="68"/>
    </location>
</feature>
<reference evidence="8" key="1">
    <citation type="submission" date="2020-07" db="EMBL/GenBank/DDBJ databases">
        <title>Multicomponent nature underlies the extraordinary mechanical properties of spider dragline silk.</title>
        <authorList>
            <person name="Kono N."/>
            <person name="Nakamura H."/>
            <person name="Mori M."/>
            <person name="Yoshida Y."/>
            <person name="Ohtoshi R."/>
            <person name="Malay A.D."/>
            <person name="Moran D.A.P."/>
            <person name="Tomita M."/>
            <person name="Numata K."/>
            <person name="Arakawa K."/>
        </authorList>
    </citation>
    <scope>NUCLEOTIDE SEQUENCE</scope>
</reference>
<dbReference type="InterPro" id="IPR051163">
    <property type="entry name" value="Sodium:Solute_Symporter_SSF"/>
</dbReference>
<evidence type="ECO:0000256" key="7">
    <source>
        <dbReference type="SAM" id="Phobius"/>
    </source>
</evidence>
<dbReference type="Gene3D" id="1.20.1730.10">
    <property type="entry name" value="Sodium/glucose cotransporter"/>
    <property type="match status" value="1"/>
</dbReference>